<sequence length="316" mass="34488">MENELNGQAAAPTFQPPSSTEDPPPSSDLNPSSVVETEPLTTPSNSLQTLTDPMSIDAPPAAPSPSPAPVSFLTNSGIPSTTAAPVGSTVQDSAPSAPIPTDPALQKGAPKPKKRTAYFIFMDETRARAKQNLIDAGQENVQVGDVSKEIGRLWKLVTDEEKKPYEEQSRLEKAQYQTWLSSNPLPVSGSGDGGEGKILDLPIPVAKVKKILKMDPDLKSVSKESLSLITYATQLFTSYTAQQSYSISTIQNRRRLLPRDLLDACGTREAMAFLREDIKDFVNKVEKEIGGQKRKNEQVEGGEQQQQFKNFFQQQV</sequence>
<evidence type="ECO:0000256" key="3">
    <source>
        <dbReference type="SAM" id="MobiDB-lite"/>
    </source>
</evidence>
<evidence type="ECO:0000256" key="2">
    <source>
        <dbReference type="PROSITE-ProRule" id="PRU00267"/>
    </source>
</evidence>
<dbReference type="GO" id="GO:0003677">
    <property type="term" value="F:DNA binding"/>
    <property type="evidence" value="ECO:0007669"/>
    <property type="project" value="UniProtKB-UniRule"/>
</dbReference>
<keyword evidence="2" id="KW-0539">Nucleus</keyword>
<dbReference type="PANTHER" id="PTHR48112">
    <property type="entry name" value="HIGH MOBILITY GROUP PROTEIN DSP1"/>
    <property type="match status" value="1"/>
</dbReference>
<dbReference type="InterPro" id="IPR003958">
    <property type="entry name" value="CBFA_NFYB_domain"/>
</dbReference>
<evidence type="ECO:0000313" key="6">
    <source>
        <dbReference type="Proteomes" id="UP001165085"/>
    </source>
</evidence>
<feature type="DNA-binding region" description="HMG box" evidence="2">
    <location>
        <begin position="111"/>
        <end position="184"/>
    </location>
</feature>
<proteinExistence type="predicted"/>
<dbReference type="Gene3D" id="1.10.30.10">
    <property type="entry name" value="High mobility group box domain"/>
    <property type="match status" value="1"/>
</dbReference>
<feature type="domain" description="HMG box" evidence="4">
    <location>
        <begin position="111"/>
        <end position="184"/>
    </location>
</feature>
<dbReference type="SUPFAM" id="SSF47113">
    <property type="entry name" value="Histone-fold"/>
    <property type="match status" value="1"/>
</dbReference>
<dbReference type="AlphaFoldDB" id="A0A9W7AQZ3"/>
<feature type="compositionally biased region" description="Low complexity" evidence="3">
    <location>
        <begin position="16"/>
        <end position="33"/>
    </location>
</feature>
<comment type="caution">
    <text evidence="5">The sequence shown here is derived from an EMBL/GenBank/DDBJ whole genome shotgun (WGS) entry which is preliminary data.</text>
</comment>
<dbReference type="Proteomes" id="UP001165085">
    <property type="component" value="Unassembled WGS sequence"/>
</dbReference>
<feature type="region of interest" description="Disordered" evidence="3">
    <location>
        <begin position="291"/>
        <end position="316"/>
    </location>
</feature>
<dbReference type="OrthoDB" id="1919336at2759"/>
<dbReference type="SMART" id="SM00398">
    <property type="entry name" value="HMG"/>
    <property type="match status" value="1"/>
</dbReference>
<dbReference type="InterPro" id="IPR009071">
    <property type="entry name" value="HMG_box_dom"/>
</dbReference>
<dbReference type="Pfam" id="PF00808">
    <property type="entry name" value="CBFD_NFYB_HMF"/>
    <property type="match status" value="1"/>
</dbReference>
<keyword evidence="1 2" id="KW-0238">DNA-binding</keyword>
<feature type="compositionally biased region" description="Polar residues" evidence="3">
    <location>
        <begin position="39"/>
        <end position="52"/>
    </location>
</feature>
<dbReference type="EMBL" id="BRXY01000209">
    <property type="protein sequence ID" value="GMH77586.1"/>
    <property type="molecule type" value="Genomic_DNA"/>
</dbReference>
<reference evidence="6" key="1">
    <citation type="journal article" date="2023" name="Commun. Biol.">
        <title>Genome analysis of Parmales, the sister group of diatoms, reveals the evolutionary specialization of diatoms from phago-mixotrophs to photoautotrophs.</title>
        <authorList>
            <person name="Ban H."/>
            <person name="Sato S."/>
            <person name="Yoshikawa S."/>
            <person name="Yamada K."/>
            <person name="Nakamura Y."/>
            <person name="Ichinomiya M."/>
            <person name="Sato N."/>
            <person name="Blanc-Mathieu R."/>
            <person name="Endo H."/>
            <person name="Kuwata A."/>
            <person name="Ogata H."/>
        </authorList>
    </citation>
    <scope>NUCLEOTIDE SEQUENCE [LARGE SCALE GENOMIC DNA]</scope>
    <source>
        <strain evidence="6">NIES 3701</strain>
    </source>
</reference>
<dbReference type="GO" id="GO:0005634">
    <property type="term" value="C:nucleus"/>
    <property type="evidence" value="ECO:0007669"/>
    <property type="project" value="UniProtKB-UniRule"/>
</dbReference>
<dbReference type="InterPro" id="IPR036910">
    <property type="entry name" value="HMG_box_dom_sf"/>
</dbReference>
<dbReference type="InterPro" id="IPR050342">
    <property type="entry name" value="HMGB"/>
</dbReference>
<evidence type="ECO:0000259" key="4">
    <source>
        <dbReference type="PROSITE" id="PS50118"/>
    </source>
</evidence>
<dbReference type="PROSITE" id="PS50118">
    <property type="entry name" value="HMG_BOX_2"/>
    <property type="match status" value="1"/>
</dbReference>
<evidence type="ECO:0000256" key="1">
    <source>
        <dbReference type="ARBA" id="ARBA00023125"/>
    </source>
</evidence>
<protein>
    <recommendedName>
        <fullName evidence="4">HMG box domain-containing protein</fullName>
    </recommendedName>
</protein>
<evidence type="ECO:0000313" key="5">
    <source>
        <dbReference type="EMBL" id="GMH77586.1"/>
    </source>
</evidence>
<accession>A0A9W7AQZ3</accession>
<dbReference type="GO" id="GO:0046982">
    <property type="term" value="F:protein heterodimerization activity"/>
    <property type="evidence" value="ECO:0007669"/>
    <property type="project" value="InterPro"/>
</dbReference>
<name>A0A9W7AQZ3_9STRA</name>
<keyword evidence="6" id="KW-1185">Reference proteome</keyword>
<dbReference type="InterPro" id="IPR009072">
    <property type="entry name" value="Histone-fold"/>
</dbReference>
<feature type="compositionally biased region" description="Polar residues" evidence="3">
    <location>
        <begin position="72"/>
        <end position="94"/>
    </location>
</feature>
<dbReference type="CDD" id="cd00084">
    <property type="entry name" value="HMG-box_SF"/>
    <property type="match status" value="1"/>
</dbReference>
<organism evidence="5 6">
    <name type="scientific">Triparma strigata</name>
    <dbReference type="NCBI Taxonomy" id="1606541"/>
    <lineage>
        <taxon>Eukaryota</taxon>
        <taxon>Sar</taxon>
        <taxon>Stramenopiles</taxon>
        <taxon>Ochrophyta</taxon>
        <taxon>Bolidophyceae</taxon>
        <taxon>Parmales</taxon>
        <taxon>Triparmaceae</taxon>
        <taxon>Triparma</taxon>
    </lineage>
</organism>
<feature type="region of interest" description="Disordered" evidence="3">
    <location>
        <begin position="1"/>
        <end position="113"/>
    </location>
</feature>
<dbReference type="Gene3D" id="1.10.20.10">
    <property type="entry name" value="Histone, subunit A"/>
    <property type="match status" value="1"/>
</dbReference>
<dbReference type="Pfam" id="PF09011">
    <property type="entry name" value="HMG_box_2"/>
    <property type="match status" value="1"/>
</dbReference>
<feature type="compositionally biased region" description="Low complexity" evidence="3">
    <location>
        <begin position="299"/>
        <end position="316"/>
    </location>
</feature>
<dbReference type="SUPFAM" id="SSF47095">
    <property type="entry name" value="HMG-box"/>
    <property type="match status" value="1"/>
</dbReference>
<gene>
    <name evidence="5" type="ORF">TrST_g5717</name>
</gene>